<keyword evidence="1" id="KW-0677">Repeat</keyword>
<sequence length="821" mass="94304">MPSQLTRVVFRSIIANRPLVYRGCIYRAPRLQIPPPNAFPSLAPATQRRTFFNMLKTQRKAKAKELHPGFETMSETVHFQRTGERLPETADVLKAFNAFFSQKQTKFEDFYIEVAIGVFVFLEKHPRDGGEPWLSTEDVRRALASLQYQPETGGKPHLQFARILIARLMPREEKIQENMRKSESPAPSAFGQFETSDLPLFIKLLCIYGAAAEARSVAERVYGGSNIDTRSPIERQVITLAWENVLRGFVVQDHSEELKKTVDMMRELDIPFTLTMQAILVDYFSAQKDSEQAKHWYLEPAVNTVDFTTAKPQGKTYAAILTLCASSGDTQFGQQIMVDMLKERPGKDAWDAIFLWSAGIGKGVDEVDRMMSVMVRRNDEARQKNPEIQEILRPDIRTINKLVAFSMSKNDPYSAERYITLGNKWAIVPNAETFTLQMQYRLSVKDIDGARAAYFGLQGEPQRANEQSTDVINKLVQAMCASNNHYHFDDIMAVVDDMHENKVLFDPSTVATLCILHLQRGEQIDAIDLVQVHAHRYSPQQRLVISTRLVDFMLDRRNSTADAWDAYSMIRQLFPETPRDVREKMMTEFFQRRRSDMACHVFFHIRNHGTDYVTATQDTYAAAFAGFGAAADEESLELIHNQLKLDLNTELNTKIRNALMIAYTGVGNPTKALEFWYEIAASQEGPSYNSIAIAFRALEFMPWGDEHAKRIWNKLKQMDIDIDKQIFTAYMCSLAGNSFHDEACKLVENVEQEYRFKPDIYILSNWFNATRNLEDQENVEAWIREYYPEVWVKLTELGHVVAEDEYGVSYKQFKIDRQLDP</sequence>
<keyword evidence="3" id="KW-1185">Reference proteome</keyword>
<evidence type="ECO:0000256" key="1">
    <source>
        <dbReference type="ARBA" id="ARBA00022737"/>
    </source>
</evidence>
<protein>
    <recommendedName>
        <fullName evidence="4">Complex I intermediate-associated protein-like protein 84</fullName>
    </recommendedName>
</protein>
<proteinExistence type="predicted"/>
<dbReference type="AlphaFoldDB" id="A0A6A5X455"/>
<dbReference type="InterPro" id="IPR011990">
    <property type="entry name" value="TPR-like_helical_dom_sf"/>
</dbReference>
<dbReference type="EMBL" id="ML977556">
    <property type="protein sequence ID" value="KAF2007712.1"/>
    <property type="molecule type" value="Genomic_DNA"/>
</dbReference>
<dbReference type="OrthoDB" id="185373at2759"/>
<dbReference type="InterPro" id="IPR050667">
    <property type="entry name" value="PPR-containing_protein"/>
</dbReference>
<evidence type="ECO:0000313" key="2">
    <source>
        <dbReference type="EMBL" id="KAF2007712.1"/>
    </source>
</evidence>
<dbReference type="PANTHER" id="PTHR47939">
    <property type="entry name" value="MEMBRANE-ASSOCIATED SALT-INDUCIBLE PROTEIN-LIKE"/>
    <property type="match status" value="1"/>
</dbReference>
<dbReference type="Gene3D" id="1.25.40.10">
    <property type="entry name" value="Tetratricopeptide repeat domain"/>
    <property type="match status" value="1"/>
</dbReference>
<dbReference type="PANTHER" id="PTHR47939:SF13">
    <property type="entry name" value="OS03G0201400 PROTEIN"/>
    <property type="match status" value="1"/>
</dbReference>
<reference evidence="2" key="1">
    <citation type="journal article" date="2020" name="Stud. Mycol.">
        <title>101 Dothideomycetes genomes: a test case for predicting lifestyles and emergence of pathogens.</title>
        <authorList>
            <person name="Haridas S."/>
            <person name="Albert R."/>
            <person name="Binder M."/>
            <person name="Bloem J."/>
            <person name="Labutti K."/>
            <person name="Salamov A."/>
            <person name="Andreopoulos B."/>
            <person name="Baker S."/>
            <person name="Barry K."/>
            <person name="Bills G."/>
            <person name="Bluhm B."/>
            <person name="Cannon C."/>
            <person name="Castanera R."/>
            <person name="Culley D."/>
            <person name="Daum C."/>
            <person name="Ezra D."/>
            <person name="Gonzalez J."/>
            <person name="Henrissat B."/>
            <person name="Kuo A."/>
            <person name="Liang C."/>
            <person name="Lipzen A."/>
            <person name="Lutzoni F."/>
            <person name="Magnuson J."/>
            <person name="Mondo S."/>
            <person name="Nolan M."/>
            <person name="Ohm R."/>
            <person name="Pangilinan J."/>
            <person name="Park H.-J."/>
            <person name="Ramirez L."/>
            <person name="Alfaro M."/>
            <person name="Sun H."/>
            <person name="Tritt A."/>
            <person name="Yoshinaga Y."/>
            <person name="Zwiers L.-H."/>
            <person name="Turgeon B."/>
            <person name="Goodwin S."/>
            <person name="Spatafora J."/>
            <person name="Crous P."/>
            <person name="Grigoriev I."/>
        </authorList>
    </citation>
    <scope>NUCLEOTIDE SEQUENCE</scope>
    <source>
        <strain evidence="2">CBS 123094</strain>
    </source>
</reference>
<dbReference type="Proteomes" id="UP000799779">
    <property type="component" value="Unassembled WGS sequence"/>
</dbReference>
<name>A0A6A5X455_9PLEO</name>
<evidence type="ECO:0000313" key="3">
    <source>
        <dbReference type="Proteomes" id="UP000799779"/>
    </source>
</evidence>
<organism evidence="2 3">
    <name type="scientific">Amniculicola lignicola CBS 123094</name>
    <dbReference type="NCBI Taxonomy" id="1392246"/>
    <lineage>
        <taxon>Eukaryota</taxon>
        <taxon>Fungi</taxon>
        <taxon>Dikarya</taxon>
        <taxon>Ascomycota</taxon>
        <taxon>Pezizomycotina</taxon>
        <taxon>Dothideomycetes</taxon>
        <taxon>Pleosporomycetidae</taxon>
        <taxon>Pleosporales</taxon>
        <taxon>Amniculicolaceae</taxon>
        <taxon>Amniculicola</taxon>
    </lineage>
</organism>
<accession>A0A6A5X455</accession>
<evidence type="ECO:0008006" key="4">
    <source>
        <dbReference type="Google" id="ProtNLM"/>
    </source>
</evidence>
<gene>
    <name evidence="2" type="ORF">P154DRAFT_452853</name>
</gene>